<name>A0A4V1N1P6_9FLAO</name>
<dbReference type="Gene3D" id="3.10.450.50">
    <property type="match status" value="1"/>
</dbReference>
<proteinExistence type="predicted"/>
<reference evidence="3" key="1">
    <citation type="submission" date="2019-01" db="EMBL/GenBank/DDBJ databases">
        <title>Cytophagaceae bacterium strain CAR-16.</title>
        <authorList>
            <person name="Chen W.-M."/>
        </authorList>
    </citation>
    <scope>NUCLEOTIDE SEQUENCE [LARGE SCALE GENOMIC DNA]</scope>
    <source>
        <strain evidence="3">LLJ-11</strain>
    </source>
</reference>
<dbReference type="AlphaFoldDB" id="A0A4V1N1P6"/>
<accession>A0A4V1N1P6</accession>
<dbReference type="InterPro" id="IPR032710">
    <property type="entry name" value="NTF2-like_dom_sf"/>
</dbReference>
<comment type="caution">
    <text evidence="2">The sequence shown here is derived from an EMBL/GenBank/DDBJ whole genome shotgun (WGS) entry which is preliminary data.</text>
</comment>
<protein>
    <recommendedName>
        <fullName evidence="1">YchJ-like middle NTF2-like domain-containing protein</fullName>
    </recommendedName>
</protein>
<dbReference type="OrthoDB" id="21421at2"/>
<dbReference type="InterPro" id="IPR048469">
    <property type="entry name" value="YchJ-like_M"/>
</dbReference>
<dbReference type="Proteomes" id="UP000290283">
    <property type="component" value="Unassembled WGS sequence"/>
</dbReference>
<sequence>MKLCYCGSGHLFEDCCEPYIKRKRTPPTAESLMRSRYSAYCIANADYLVNTTHISTRKLYPKSSIVDFATNSHWLQLEIIASTEDTVEFKAFYLDKSLTPQVHYEKSNFKKEEGNWYYVDGEYF</sequence>
<organism evidence="2 3">
    <name type="scientific">Flavobacterium amnicola</name>
    <dbReference type="NCBI Taxonomy" id="2506422"/>
    <lineage>
        <taxon>Bacteria</taxon>
        <taxon>Pseudomonadati</taxon>
        <taxon>Bacteroidota</taxon>
        <taxon>Flavobacteriia</taxon>
        <taxon>Flavobacteriales</taxon>
        <taxon>Flavobacteriaceae</taxon>
        <taxon>Flavobacterium</taxon>
    </lineage>
</organism>
<feature type="domain" description="YchJ-like middle NTF2-like" evidence="1">
    <location>
        <begin position="28"/>
        <end position="121"/>
    </location>
</feature>
<dbReference type="RefSeq" id="WP_129436599.1">
    <property type="nucleotide sequence ID" value="NZ_SBKO01000006.1"/>
</dbReference>
<keyword evidence="3" id="KW-1185">Reference proteome</keyword>
<dbReference type="SUPFAM" id="SSF54427">
    <property type="entry name" value="NTF2-like"/>
    <property type="match status" value="1"/>
</dbReference>
<evidence type="ECO:0000313" key="2">
    <source>
        <dbReference type="EMBL" id="RXR16321.1"/>
    </source>
</evidence>
<gene>
    <name evidence="2" type="ORF">EQG63_11925</name>
</gene>
<evidence type="ECO:0000313" key="3">
    <source>
        <dbReference type="Proteomes" id="UP000290283"/>
    </source>
</evidence>
<dbReference type="Pfam" id="PF17775">
    <property type="entry name" value="YchJ_M-like"/>
    <property type="match status" value="1"/>
</dbReference>
<evidence type="ECO:0000259" key="1">
    <source>
        <dbReference type="Pfam" id="PF17775"/>
    </source>
</evidence>
<dbReference type="EMBL" id="SBKO01000006">
    <property type="protein sequence ID" value="RXR16321.1"/>
    <property type="molecule type" value="Genomic_DNA"/>
</dbReference>